<feature type="non-terminal residue" evidence="1">
    <location>
        <position position="1"/>
    </location>
</feature>
<sequence>DFKPYFADSLYNIKTSDKLFAYLRIEYYNYNRKEKVIYEFNNLKFEISGDF</sequence>
<dbReference type="Proteomes" id="UP001281003">
    <property type="component" value="Unassembled WGS sequence"/>
</dbReference>
<reference evidence="1" key="2">
    <citation type="submission" date="2023-07" db="EMBL/GenBank/DDBJ databases">
        <authorList>
            <consortium name="Lawrence Berkeley National Laboratory"/>
            <person name="Haridas S."/>
            <person name="Hensen N."/>
            <person name="Bonometti L."/>
            <person name="Westerberg I."/>
            <person name="Brannstrom I.O."/>
            <person name="Guillou S."/>
            <person name="Cros-Aarteil S."/>
            <person name="Calhoun S."/>
            <person name="Kuo A."/>
            <person name="Mondo S."/>
            <person name="Pangilinan J."/>
            <person name="Riley R."/>
            <person name="LaButti K."/>
            <person name="Andreopoulos B."/>
            <person name="Lipzen A."/>
            <person name="Chen C."/>
            <person name="Yanf M."/>
            <person name="Daum C."/>
            <person name="Ng V."/>
            <person name="Clum A."/>
            <person name="Steindorff A."/>
            <person name="Ohm R."/>
            <person name="Martin F."/>
            <person name="Silar P."/>
            <person name="Natvig D."/>
            <person name="Lalanne C."/>
            <person name="Gautier V."/>
            <person name="Ament-velasquez S.L."/>
            <person name="Kruys A."/>
            <person name="Hutchinson M.I."/>
            <person name="Powell A.J."/>
            <person name="Barry K."/>
            <person name="Miller A.N."/>
            <person name="Grigoriev I.V."/>
            <person name="Debuchy R."/>
            <person name="Gladieux P."/>
            <person name="Thoren M.H."/>
            <person name="Johannesson H."/>
        </authorList>
    </citation>
    <scope>NUCLEOTIDE SEQUENCE</scope>
    <source>
        <strain evidence="1">FGSC 1904</strain>
    </source>
</reference>
<gene>
    <name evidence="1" type="ORF">B0T20DRAFT_354887</name>
</gene>
<protein>
    <submittedName>
        <fullName evidence="1">Uncharacterized protein</fullName>
    </submittedName>
</protein>
<dbReference type="EMBL" id="JAUTDP010000007">
    <property type="protein sequence ID" value="KAK3398118.1"/>
    <property type="molecule type" value="Genomic_DNA"/>
</dbReference>
<comment type="caution">
    <text evidence="1">The sequence shown here is derived from an EMBL/GenBank/DDBJ whole genome shotgun (WGS) entry which is preliminary data.</text>
</comment>
<accession>A0AAE0PDT8</accession>
<name>A0AAE0PDT8_SORBR</name>
<evidence type="ECO:0000313" key="2">
    <source>
        <dbReference type="Proteomes" id="UP001281003"/>
    </source>
</evidence>
<organism evidence="1 2">
    <name type="scientific">Sordaria brevicollis</name>
    <dbReference type="NCBI Taxonomy" id="83679"/>
    <lineage>
        <taxon>Eukaryota</taxon>
        <taxon>Fungi</taxon>
        <taxon>Dikarya</taxon>
        <taxon>Ascomycota</taxon>
        <taxon>Pezizomycotina</taxon>
        <taxon>Sordariomycetes</taxon>
        <taxon>Sordariomycetidae</taxon>
        <taxon>Sordariales</taxon>
        <taxon>Sordariaceae</taxon>
        <taxon>Sordaria</taxon>
    </lineage>
</organism>
<dbReference type="AlphaFoldDB" id="A0AAE0PDT8"/>
<reference evidence="1" key="1">
    <citation type="journal article" date="2023" name="Mol. Phylogenet. Evol.">
        <title>Genome-scale phylogeny and comparative genomics of the fungal order Sordariales.</title>
        <authorList>
            <person name="Hensen N."/>
            <person name="Bonometti L."/>
            <person name="Westerberg I."/>
            <person name="Brannstrom I.O."/>
            <person name="Guillou S."/>
            <person name="Cros-Aarteil S."/>
            <person name="Calhoun S."/>
            <person name="Haridas S."/>
            <person name="Kuo A."/>
            <person name="Mondo S."/>
            <person name="Pangilinan J."/>
            <person name="Riley R."/>
            <person name="LaButti K."/>
            <person name="Andreopoulos B."/>
            <person name="Lipzen A."/>
            <person name="Chen C."/>
            <person name="Yan M."/>
            <person name="Daum C."/>
            <person name="Ng V."/>
            <person name="Clum A."/>
            <person name="Steindorff A."/>
            <person name="Ohm R.A."/>
            <person name="Martin F."/>
            <person name="Silar P."/>
            <person name="Natvig D.O."/>
            <person name="Lalanne C."/>
            <person name="Gautier V."/>
            <person name="Ament-Velasquez S.L."/>
            <person name="Kruys A."/>
            <person name="Hutchinson M.I."/>
            <person name="Powell A.J."/>
            <person name="Barry K."/>
            <person name="Miller A.N."/>
            <person name="Grigoriev I.V."/>
            <person name="Debuchy R."/>
            <person name="Gladieux P."/>
            <person name="Hiltunen Thoren M."/>
            <person name="Johannesson H."/>
        </authorList>
    </citation>
    <scope>NUCLEOTIDE SEQUENCE</scope>
    <source>
        <strain evidence="1">FGSC 1904</strain>
    </source>
</reference>
<evidence type="ECO:0000313" key="1">
    <source>
        <dbReference type="EMBL" id="KAK3398118.1"/>
    </source>
</evidence>
<proteinExistence type="predicted"/>
<keyword evidence="2" id="KW-1185">Reference proteome</keyword>